<keyword evidence="11" id="KW-0411">Iron-sulfur</keyword>
<evidence type="ECO:0000256" key="4">
    <source>
        <dbReference type="ARBA" id="ARBA00017386"/>
    </source>
</evidence>
<evidence type="ECO:0000256" key="20">
    <source>
        <dbReference type="ARBA" id="ARBA00048954"/>
    </source>
</evidence>
<evidence type="ECO:0000256" key="21">
    <source>
        <dbReference type="SAM" id="MobiDB-lite"/>
    </source>
</evidence>
<comment type="catalytic activity">
    <reaction evidence="20">
        <text>ATP + H2O = ADP + phosphate + H(+)</text>
        <dbReference type="Rhea" id="RHEA:13065"/>
        <dbReference type="ChEBI" id="CHEBI:15377"/>
        <dbReference type="ChEBI" id="CHEBI:15378"/>
        <dbReference type="ChEBI" id="CHEBI:30616"/>
        <dbReference type="ChEBI" id="CHEBI:43474"/>
        <dbReference type="ChEBI" id="CHEBI:456216"/>
        <dbReference type="EC" id="5.6.2.3"/>
    </reaction>
</comment>
<feature type="region of interest" description="Disordered" evidence="21">
    <location>
        <begin position="43"/>
        <end position="76"/>
    </location>
</feature>
<dbReference type="GO" id="GO:0016818">
    <property type="term" value="F:hydrolase activity, acting on acid anhydrides, in phosphorus-containing anhydrides"/>
    <property type="evidence" value="ECO:0007669"/>
    <property type="project" value="InterPro"/>
</dbReference>
<dbReference type="AlphaFoldDB" id="A0A9P8AK57"/>
<keyword evidence="9" id="KW-0067">ATP-binding</keyword>
<dbReference type="Proteomes" id="UP000790833">
    <property type="component" value="Unassembled WGS sequence"/>
</dbReference>
<dbReference type="GO" id="GO:0034085">
    <property type="term" value="P:establishment of sister chromatid cohesion"/>
    <property type="evidence" value="ECO:0007669"/>
    <property type="project" value="TreeGrafter"/>
</dbReference>
<keyword evidence="8 23" id="KW-0347">Helicase</keyword>
<keyword evidence="5" id="KW-0479">Metal-binding</keyword>
<evidence type="ECO:0000256" key="18">
    <source>
        <dbReference type="ARBA" id="ARBA00045008"/>
    </source>
</evidence>
<dbReference type="InterPro" id="IPR002464">
    <property type="entry name" value="DNA/RNA_helicase_DEAH_CS"/>
</dbReference>
<keyword evidence="10" id="KW-0408">Iron</keyword>
<dbReference type="Pfam" id="PF06733">
    <property type="entry name" value="DEAD_2"/>
    <property type="match status" value="1"/>
</dbReference>
<evidence type="ECO:0000256" key="12">
    <source>
        <dbReference type="ARBA" id="ARBA00023125"/>
    </source>
</evidence>
<evidence type="ECO:0000256" key="10">
    <source>
        <dbReference type="ARBA" id="ARBA00023004"/>
    </source>
</evidence>
<keyword evidence="24" id="KW-1185">Reference proteome</keyword>
<dbReference type="InterPro" id="IPR014013">
    <property type="entry name" value="Helic_SF1/SF2_ATP-bd_DinG/Rad3"/>
</dbReference>
<evidence type="ECO:0000256" key="7">
    <source>
        <dbReference type="ARBA" id="ARBA00022801"/>
    </source>
</evidence>
<evidence type="ECO:0000313" key="24">
    <source>
        <dbReference type="Proteomes" id="UP000790833"/>
    </source>
</evidence>
<evidence type="ECO:0000256" key="8">
    <source>
        <dbReference type="ARBA" id="ARBA00022806"/>
    </source>
</evidence>
<evidence type="ECO:0000256" key="2">
    <source>
        <dbReference type="ARBA" id="ARBA00008435"/>
    </source>
</evidence>
<evidence type="ECO:0000256" key="5">
    <source>
        <dbReference type="ARBA" id="ARBA00022723"/>
    </source>
</evidence>
<dbReference type="InterPro" id="IPR006555">
    <property type="entry name" value="ATP-dep_Helicase_C"/>
</dbReference>
<dbReference type="InterPro" id="IPR010614">
    <property type="entry name" value="RAD3-like_helicase_DEAD"/>
</dbReference>
<evidence type="ECO:0000256" key="13">
    <source>
        <dbReference type="ARBA" id="ARBA00023235"/>
    </source>
</evidence>
<dbReference type="EC" id="5.6.2.3" evidence="16"/>
<comment type="function">
    <text evidence="19">ATP-dependent DNA helicase important for chromosome transmission and normal cell cycle progression in G(2)/M. May have a role in changing DNA topology to allow the loading of proteins involved in maintaining sister chromatid cohesion in the vicinity of the centromeres. Has a specific role in chromosome segregation during meiosis II.</text>
</comment>
<dbReference type="RefSeq" id="XP_043051087.1">
    <property type="nucleotide sequence ID" value="XM_043194035.1"/>
</dbReference>
<dbReference type="EMBL" id="JAHMUF010000003">
    <property type="protein sequence ID" value="KAG7195542.1"/>
    <property type="molecule type" value="Genomic_DNA"/>
</dbReference>
<dbReference type="Gene3D" id="1.10.30.20">
    <property type="entry name" value="Bacterial XPD DNA helicase, FeS cluster domain"/>
    <property type="match status" value="1"/>
</dbReference>
<feature type="compositionally biased region" description="Polar residues" evidence="21">
    <location>
        <begin position="153"/>
        <end position="162"/>
    </location>
</feature>
<evidence type="ECO:0000256" key="17">
    <source>
        <dbReference type="ARBA" id="ARBA00044998"/>
    </source>
</evidence>
<feature type="region of interest" description="Disordered" evidence="21">
    <location>
        <begin position="119"/>
        <end position="162"/>
    </location>
</feature>
<evidence type="ECO:0000256" key="16">
    <source>
        <dbReference type="ARBA" id="ARBA00044969"/>
    </source>
</evidence>
<dbReference type="InterPro" id="IPR045028">
    <property type="entry name" value="DinG/Rad3-like"/>
</dbReference>
<dbReference type="GO" id="GO:0051536">
    <property type="term" value="F:iron-sulfur cluster binding"/>
    <property type="evidence" value="ECO:0007669"/>
    <property type="project" value="UniProtKB-KW"/>
</dbReference>
<dbReference type="GO" id="GO:0003677">
    <property type="term" value="F:DNA binding"/>
    <property type="evidence" value="ECO:0007669"/>
    <property type="project" value="UniProtKB-KW"/>
</dbReference>
<keyword evidence="6" id="KW-0547">Nucleotide-binding</keyword>
<dbReference type="SMART" id="SM00488">
    <property type="entry name" value="DEXDc2"/>
    <property type="match status" value="1"/>
</dbReference>
<evidence type="ECO:0000256" key="6">
    <source>
        <dbReference type="ARBA" id="ARBA00022741"/>
    </source>
</evidence>
<dbReference type="SMART" id="SM00491">
    <property type="entry name" value="HELICc2"/>
    <property type="match status" value="1"/>
</dbReference>
<keyword evidence="14" id="KW-0131">Cell cycle</keyword>
<dbReference type="PROSITE" id="PS00690">
    <property type="entry name" value="DEAH_ATP_HELICASE"/>
    <property type="match status" value="1"/>
</dbReference>
<dbReference type="InterPro" id="IPR042493">
    <property type="entry name" value="XPD_DNA_FeS"/>
</dbReference>
<dbReference type="PANTHER" id="PTHR11472:SF41">
    <property type="entry name" value="ATP-DEPENDENT DNA HELICASE DDX11-RELATED"/>
    <property type="match status" value="1"/>
</dbReference>
<dbReference type="GO" id="GO:0005634">
    <property type="term" value="C:nucleus"/>
    <property type="evidence" value="ECO:0007669"/>
    <property type="project" value="TreeGrafter"/>
</dbReference>
<dbReference type="GeneID" id="66116679"/>
<dbReference type="GO" id="GO:0043139">
    <property type="term" value="F:5'-3' DNA helicase activity"/>
    <property type="evidence" value="ECO:0007669"/>
    <property type="project" value="UniProtKB-EC"/>
</dbReference>
<evidence type="ECO:0000256" key="11">
    <source>
        <dbReference type="ARBA" id="ARBA00023014"/>
    </source>
</evidence>
<dbReference type="InterPro" id="IPR006554">
    <property type="entry name" value="Helicase-like_DEXD_c2"/>
</dbReference>
<comment type="cofactor">
    <cofactor evidence="1">
        <name>[4Fe-4S] cluster</name>
        <dbReference type="ChEBI" id="CHEBI:49883"/>
    </cofactor>
</comment>
<comment type="similarity">
    <text evidence="2">Belongs to the DEAD box helicase family. DEAH subfamily. DDX11/CHL1 sub-subfamily.</text>
</comment>
<accession>A0A9P8AK57</accession>
<keyword evidence="12" id="KW-0238">DNA-binding</keyword>
<evidence type="ECO:0000256" key="15">
    <source>
        <dbReference type="ARBA" id="ARBA00029709"/>
    </source>
</evidence>
<reference evidence="23" key="1">
    <citation type="submission" date="2021-03" db="EMBL/GenBank/DDBJ databases">
        <authorList>
            <person name="Palmer J.M."/>
        </authorList>
    </citation>
    <scope>NUCLEOTIDE SEQUENCE</scope>
    <source>
        <strain evidence="23">ARV_011</strain>
    </source>
</reference>
<feature type="domain" description="Helicase ATP-binding" evidence="22">
    <location>
        <begin position="1"/>
        <end position="410"/>
    </location>
</feature>
<dbReference type="Pfam" id="PF13307">
    <property type="entry name" value="Helicase_C_2"/>
    <property type="match status" value="1"/>
</dbReference>
<comment type="caution">
    <text evidence="23">The sequence shown here is derived from an EMBL/GenBank/DDBJ whole genome shotgun (WGS) entry which is preliminary data.</text>
</comment>
<dbReference type="PANTHER" id="PTHR11472">
    <property type="entry name" value="DNA REPAIR DEAD HELICASE RAD3/XP-D SUBFAMILY MEMBER"/>
    <property type="match status" value="1"/>
</dbReference>
<keyword evidence="7" id="KW-0378">Hydrolase</keyword>
<dbReference type="GO" id="GO:0046872">
    <property type="term" value="F:metal ion binding"/>
    <property type="evidence" value="ECO:0007669"/>
    <property type="project" value="UniProtKB-KW"/>
</dbReference>
<dbReference type="Gene3D" id="1.10.275.40">
    <property type="match status" value="1"/>
</dbReference>
<keyword evidence="13" id="KW-0413">Isomerase</keyword>
<protein>
    <recommendedName>
        <fullName evidence="4">ATP-dependent DNA helicase CHL1</fullName>
        <ecNumber evidence="16">5.6.2.3</ecNumber>
    </recommendedName>
    <alternativeName>
        <fullName evidence="3">ATP-dependent DNA helicase chl1</fullName>
    </alternativeName>
    <alternativeName>
        <fullName evidence="15">Chromosome loss protein 1</fullName>
    </alternativeName>
    <alternativeName>
        <fullName evidence="17 18">DNA 5'-3' helicase CHL1</fullName>
    </alternativeName>
</protein>
<name>A0A9P8AK57_9ASCO</name>
<evidence type="ECO:0000256" key="1">
    <source>
        <dbReference type="ARBA" id="ARBA00001966"/>
    </source>
</evidence>
<dbReference type="OrthoDB" id="267079at2759"/>
<evidence type="ECO:0000313" key="23">
    <source>
        <dbReference type="EMBL" id="KAG7195542.1"/>
    </source>
</evidence>
<dbReference type="InterPro" id="IPR027417">
    <property type="entry name" value="P-loop_NTPase"/>
</dbReference>
<dbReference type="Gene3D" id="3.40.50.300">
    <property type="entry name" value="P-loop containing nucleotide triphosphate hydrolases"/>
    <property type="match status" value="3"/>
</dbReference>
<feature type="compositionally biased region" description="Polar residues" evidence="21">
    <location>
        <begin position="127"/>
        <end position="142"/>
    </location>
</feature>
<dbReference type="PROSITE" id="PS51193">
    <property type="entry name" value="HELICASE_ATP_BIND_2"/>
    <property type="match status" value="1"/>
</dbReference>
<proteinExistence type="inferred from homology"/>
<evidence type="ECO:0000256" key="9">
    <source>
        <dbReference type="ARBA" id="ARBA00022840"/>
    </source>
</evidence>
<dbReference type="GO" id="GO:0006139">
    <property type="term" value="P:nucleobase-containing compound metabolic process"/>
    <property type="evidence" value="ECO:0007669"/>
    <property type="project" value="InterPro"/>
</dbReference>
<organism evidence="23 24">
    <name type="scientific">Scheffersomyces spartinae</name>
    <dbReference type="NCBI Taxonomy" id="45513"/>
    <lineage>
        <taxon>Eukaryota</taxon>
        <taxon>Fungi</taxon>
        <taxon>Dikarya</taxon>
        <taxon>Ascomycota</taxon>
        <taxon>Saccharomycotina</taxon>
        <taxon>Pichiomycetes</taxon>
        <taxon>Debaryomycetaceae</taxon>
        <taxon>Scheffersomyces</taxon>
    </lineage>
</organism>
<evidence type="ECO:0000256" key="3">
    <source>
        <dbReference type="ARBA" id="ARBA00016387"/>
    </source>
</evidence>
<dbReference type="GO" id="GO:0005524">
    <property type="term" value="F:ATP binding"/>
    <property type="evidence" value="ECO:0007669"/>
    <property type="project" value="UniProtKB-KW"/>
</dbReference>
<evidence type="ECO:0000259" key="22">
    <source>
        <dbReference type="PROSITE" id="PS51193"/>
    </source>
</evidence>
<evidence type="ECO:0000256" key="14">
    <source>
        <dbReference type="ARBA" id="ARBA00023306"/>
    </source>
</evidence>
<sequence length="763" mass="86589">MDAIYDTLHNNYKVGIFESPTGTGKTLSIICSTMTWLRENKKLAGTSPDQNGEDNQDGVAEHSMTDSDSDSDDEPEWVKQAYQKIKSRANNEVLEYERYLDKLEKSDYGKTSVHELLSHKRKKIKVSPSSSTGRNATASISSDDFLPEDYSSDSETVTSSNEALSKEISDLLHKVEGHNSTNLEISVPRTTPKILFTSRTHSQLNQFTHQLSLTSFEPSFDGPKERTKYIPLGSRKQLCVNKTVLRLSNDTMINESCRELQLKDEPSRCQYLSSKDIPETMAKFKHLSLVKIHDIEEVNEMGSTMKVCPYYSLRSAVEPAEIISLPYQLLFQANRNDINNIDDAIIVVDEAHNLLDVINSMNSTHVTLNELKLVLGSLKAYITKFSKRLNSGNRVNLMKLLKMIQLLSKFMELNSNNVKEGDEINVHTIFKDSTGDLLNIFKLETFLQKSKIAFKIESYIQFTSSSDSSYKKSLSNPLLFKLTKFLKCLTNPSKEGKLFWTMTRSNGSSMIGINYMLLDPSQVFKDIVDRCKCILLCGGTMEPMNDYKEYLFPYVPAKEIKTFTCDHVIPDDNLQVYPVAQYKDTRFEFLFEKRNNRLMLNKLGEFLVEICDNIPHGVVVFVTSYKYLVTLLEVWKHSGLLSRFNKKVFQESSSSTIPTSILEEYTQSINDPTNKYGAILFSVVGGKLSEGINFSDQLARAVVMIGLPYPNAFLGELIARRKFIETKTMDQGGTLKEAHQKLQDFYDNICMRAIIDTNSAESN</sequence>
<evidence type="ECO:0000256" key="19">
    <source>
        <dbReference type="ARBA" id="ARBA00045702"/>
    </source>
</evidence>
<gene>
    <name evidence="23" type="primary">CHL1</name>
    <name evidence="23" type="ORF">KQ657_003305</name>
</gene>